<dbReference type="PANTHER" id="PTHR33609:SF1">
    <property type="entry name" value="TRANSPOSASE"/>
    <property type="match status" value="1"/>
</dbReference>
<comment type="caution">
    <text evidence="2">The sequence shown here is derived from an EMBL/GenBank/DDBJ whole genome shotgun (WGS) entry which is preliminary data.</text>
</comment>
<dbReference type="InterPro" id="IPR052546">
    <property type="entry name" value="Transposase_8_domain"/>
</dbReference>
<dbReference type="SUPFAM" id="SSF48295">
    <property type="entry name" value="TrpR-like"/>
    <property type="match status" value="1"/>
</dbReference>
<dbReference type="InterPro" id="IPR010921">
    <property type="entry name" value="Trp_repressor/repl_initiator"/>
</dbReference>
<evidence type="ECO:0000313" key="2">
    <source>
        <dbReference type="EMBL" id="GAI42107.1"/>
    </source>
</evidence>
<gene>
    <name evidence="2" type="ORF">S06H3_46589</name>
</gene>
<dbReference type="GO" id="GO:0004803">
    <property type="term" value="F:transposase activity"/>
    <property type="evidence" value="ECO:0007669"/>
    <property type="project" value="InterPro"/>
</dbReference>
<dbReference type="EMBL" id="BARV01029183">
    <property type="protein sequence ID" value="GAI42107.1"/>
    <property type="molecule type" value="Genomic_DNA"/>
</dbReference>
<dbReference type="GO" id="GO:0006313">
    <property type="term" value="P:DNA transposition"/>
    <property type="evidence" value="ECO:0007669"/>
    <property type="project" value="InterPro"/>
</dbReference>
<evidence type="ECO:0000256" key="1">
    <source>
        <dbReference type="SAM" id="Coils"/>
    </source>
</evidence>
<proteinExistence type="predicted"/>
<dbReference type="PANTHER" id="PTHR33609">
    <property type="entry name" value="LOW CALCIUM RESPONSE LOCUS PROTEIN S"/>
    <property type="match status" value="1"/>
</dbReference>
<dbReference type="AlphaFoldDB" id="X1NDM3"/>
<keyword evidence="1" id="KW-0175">Coiled coil</keyword>
<evidence type="ECO:0008006" key="3">
    <source>
        <dbReference type="Google" id="ProtNLM"/>
    </source>
</evidence>
<reference evidence="2" key="1">
    <citation type="journal article" date="2014" name="Front. Microbiol.">
        <title>High frequency of phylogenetically diverse reductive dehalogenase-homologous genes in deep subseafloor sedimentary metagenomes.</title>
        <authorList>
            <person name="Kawai M."/>
            <person name="Futagami T."/>
            <person name="Toyoda A."/>
            <person name="Takaki Y."/>
            <person name="Nishi S."/>
            <person name="Hori S."/>
            <person name="Arai W."/>
            <person name="Tsubouchi T."/>
            <person name="Morono Y."/>
            <person name="Uchiyama I."/>
            <person name="Ito T."/>
            <person name="Fujiyama A."/>
            <person name="Inagaki F."/>
            <person name="Takami H."/>
        </authorList>
    </citation>
    <scope>NUCLEOTIDE SEQUENCE</scope>
    <source>
        <strain evidence="2">Expedition CK06-06</strain>
    </source>
</reference>
<accession>X1NDM3</accession>
<organism evidence="2">
    <name type="scientific">marine sediment metagenome</name>
    <dbReference type="NCBI Taxonomy" id="412755"/>
    <lineage>
        <taxon>unclassified sequences</taxon>
        <taxon>metagenomes</taxon>
        <taxon>ecological metagenomes</taxon>
    </lineage>
</organism>
<protein>
    <recommendedName>
        <fullName evidence="3">Transposase</fullName>
    </recommendedName>
</protein>
<feature type="coiled-coil region" evidence="1">
    <location>
        <begin position="78"/>
        <end position="105"/>
    </location>
</feature>
<name>X1NDM3_9ZZZZ</name>
<dbReference type="InterPro" id="IPR002514">
    <property type="entry name" value="Transposase_8"/>
</dbReference>
<dbReference type="GO" id="GO:0043565">
    <property type="term" value="F:sequence-specific DNA binding"/>
    <property type="evidence" value="ECO:0007669"/>
    <property type="project" value="InterPro"/>
</dbReference>
<sequence length="123" mass="14311">MNTYKKSSSESIVREIKRRTRRKYSAEEKIRIVLEGLRGEQSITDLCRREGIHPGIYYKRSKVFLEAGKRQINGDTIREASSSEVKELRDENDELKMLVAEVVLRNRVLKKSCQDSEYASIDT</sequence>
<dbReference type="Pfam" id="PF01527">
    <property type="entry name" value="HTH_Tnp_1"/>
    <property type="match status" value="1"/>
</dbReference>